<accession>A0A5C6MEG5</accession>
<dbReference type="NCBIfam" id="NF007000">
    <property type="entry name" value="PRK09463.1"/>
    <property type="match status" value="1"/>
</dbReference>
<dbReference type="PANTHER" id="PTHR48083:SF33">
    <property type="entry name" value="ACYL-COENZYME A DEHYDROGENASE"/>
    <property type="match status" value="1"/>
</dbReference>
<feature type="domain" description="Acyl-CoA dehydrogenase/oxidase C-terminal" evidence="3">
    <location>
        <begin position="76"/>
        <end position="223"/>
    </location>
</feature>
<dbReference type="FunFam" id="1.20.140.10:FF:000009">
    <property type="entry name" value="Acyl-CoA dehydrogenase"/>
    <property type="match status" value="1"/>
</dbReference>
<gene>
    <name evidence="5" type="ORF">E3A20_00280</name>
</gene>
<reference evidence="5 6" key="2">
    <citation type="submission" date="2019-08" db="EMBL/GenBank/DDBJ databases">
        <authorList>
            <person name="Henke P."/>
        </authorList>
    </citation>
    <scope>NUCLEOTIDE SEQUENCE [LARGE SCALE GENOMIC DNA]</scope>
    <source>
        <strain evidence="5">Phe10_nw2017</strain>
    </source>
</reference>
<dbReference type="Gene3D" id="1.20.140.10">
    <property type="entry name" value="Butyryl-CoA Dehydrogenase, subunit A, domain 3"/>
    <property type="match status" value="1"/>
</dbReference>
<reference evidence="5 6" key="1">
    <citation type="submission" date="2019-08" db="EMBL/GenBank/DDBJ databases">
        <title>100 year-old enigma solved: identification of Planctomyces bekefii, the type genus and species of the phylum Planctomycetes.</title>
        <authorList>
            <person name="Svetlana D.N."/>
            <person name="Overmann J."/>
        </authorList>
    </citation>
    <scope>NUCLEOTIDE SEQUENCE [LARGE SCALE GENOMIC DNA]</scope>
    <source>
        <strain evidence="5">Phe10_nw2017</strain>
    </source>
</reference>
<organism evidence="5 6">
    <name type="scientific">Planctomyces bekefii</name>
    <dbReference type="NCBI Taxonomy" id="1653850"/>
    <lineage>
        <taxon>Bacteria</taxon>
        <taxon>Pseudomonadati</taxon>
        <taxon>Planctomycetota</taxon>
        <taxon>Planctomycetia</taxon>
        <taxon>Planctomycetales</taxon>
        <taxon>Planctomycetaceae</taxon>
        <taxon>Planctomyces</taxon>
    </lineage>
</organism>
<dbReference type="InterPro" id="IPR009075">
    <property type="entry name" value="AcylCo_DH/oxidase_C"/>
</dbReference>
<feature type="domain" description="Acyl-CoA dehydrogenase C-terminal bacterial-type" evidence="4">
    <location>
        <begin position="230"/>
        <end position="511"/>
    </location>
</feature>
<dbReference type="InterPro" id="IPR050741">
    <property type="entry name" value="Acyl-CoA_dehydrogenase"/>
</dbReference>
<protein>
    <recommendedName>
        <fullName evidence="7">Acyl-coenzyme A dehydrogenase</fullName>
    </recommendedName>
</protein>
<dbReference type="AlphaFoldDB" id="A0A5C6MEG5"/>
<dbReference type="InterPro" id="IPR046373">
    <property type="entry name" value="Acyl-CoA_Oxase/DH_mid-dom_sf"/>
</dbReference>
<evidence type="ECO:0000259" key="3">
    <source>
        <dbReference type="Pfam" id="PF00441"/>
    </source>
</evidence>
<dbReference type="Pfam" id="PF09317">
    <property type="entry name" value="ACDH_C"/>
    <property type="match status" value="1"/>
</dbReference>
<dbReference type="GO" id="GO:0003995">
    <property type="term" value="F:acyl-CoA dehydrogenase activity"/>
    <property type="evidence" value="ECO:0007669"/>
    <property type="project" value="InterPro"/>
</dbReference>
<dbReference type="SUPFAM" id="SSF47203">
    <property type="entry name" value="Acyl-CoA dehydrogenase C-terminal domain-like"/>
    <property type="match status" value="1"/>
</dbReference>
<sequence>MATLIGLAVRIKDPENILGRGEDLGITCVLCPSSTPGVVLGRRHNPMGIPFFNCPTSDKDVVLSVEQVIGGAEGIGRGWQMLMECLAAGRSISLPSQSAGGVKGLMRVVSAYSVVRRQFGVAIGQFEGIEEPMARIVGLGYLMEAVRIYTAGAVDSGLKPAVVSAIAKFTQTELARKLVNDAMDIMGGAGISRGPRNRVANGYIGAPIAITVEGANILTRSMIIFGQGAIRCHPFAYKEVKALMAKDYAAFDAAFWGHVGHVIRNGFRAILLSLSRGYLASVPAGPGSNYCRKLAWASATFAIWADIAMGTLGGTLKLREKLTGRYADILSWMYLASATLKRFEAEGRKPEDRDAFDWAMQYCLARIQEGFDGIFANFKLPVVGGLVCKVLGIWSRVNQIGRDPEDRLGHRLAQAIQKPGSFRDRLTDGIVVSSIPGDASDRLEEAFRLAHESEKILGKIAAAVKRKALPKKRAPHLVKEALAANIITQDEAKLLERTIKSHEEVIQVDSFALDEFRSTLLDMKAAPAK</sequence>
<dbReference type="InterPro" id="IPR015396">
    <property type="entry name" value="FadE_C"/>
</dbReference>
<keyword evidence="2" id="KW-0560">Oxidoreductase</keyword>
<dbReference type="Pfam" id="PF00441">
    <property type="entry name" value="Acyl-CoA_dh_1"/>
    <property type="match status" value="1"/>
</dbReference>
<dbReference type="GO" id="GO:0005737">
    <property type="term" value="C:cytoplasm"/>
    <property type="evidence" value="ECO:0007669"/>
    <property type="project" value="TreeGrafter"/>
</dbReference>
<comment type="caution">
    <text evidence="5">The sequence shown here is derived from an EMBL/GenBank/DDBJ whole genome shotgun (WGS) entry which is preliminary data.</text>
</comment>
<evidence type="ECO:0008006" key="7">
    <source>
        <dbReference type="Google" id="ProtNLM"/>
    </source>
</evidence>
<dbReference type="InterPro" id="IPR036250">
    <property type="entry name" value="AcylCo_DH-like_C"/>
</dbReference>
<name>A0A5C6MEG5_9PLAN</name>
<dbReference type="Gene3D" id="2.40.110.10">
    <property type="entry name" value="Butyryl-CoA Dehydrogenase, subunit A, domain 2"/>
    <property type="match status" value="1"/>
</dbReference>
<evidence type="ECO:0000313" key="5">
    <source>
        <dbReference type="EMBL" id="TWW12793.1"/>
    </source>
</evidence>
<dbReference type="GO" id="GO:0033539">
    <property type="term" value="P:fatty acid beta-oxidation using acyl-CoA dehydrogenase"/>
    <property type="evidence" value="ECO:0007669"/>
    <property type="project" value="InterPro"/>
</dbReference>
<evidence type="ECO:0000313" key="6">
    <source>
        <dbReference type="Proteomes" id="UP000321083"/>
    </source>
</evidence>
<dbReference type="PANTHER" id="PTHR48083">
    <property type="entry name" value="MEDIUM-CHAIN SPECIFIC ACYL-COA DEHYDROGENASE, MITOCHONDRIAL-RELATED"/>
    <property type="match status" value="1"/>
</dbReference>
<evidence type="ECO:0000256" key="2">
    <source>
        <dbReference type="ARBA" id="ARBA00023002"/>
    </source>
</evidence>
<evidence type="ECO:0000259" key="4">
    <source>
        <dbReference type="Pfam" id="PF09317"/>
    </source>
</evidence>
<proteinExistence type="predicted"/>
<dbReference type="EMBL" id="SRHE01000002">
    <property type="protein sequence ID" value="TWW12793.1"/>
    <property type="molecule type" value="Genomic_DNA"/>
</dbReference>
<dbReference type="Proteomes" id="UP000321083">
    <property type="component" value="Unassembled WGS sequence"/>
</dbReference>
<keyword evidence="1" id="KW-0285">Flavoprotein</keyword>
<evidence type="ECO:0000256" key="1">
    <source>
        <dbReference type="ARBA" id="ARBA00022630"/>
    </source>
</evidence>
<keyword evidence="6" id="KW-1185">Reference proteome</keyword>